<keyword evidence="1" id="KW-0472">Membrane</keyword>
<comment type="caution">
    <text evidence="2">The sequence shown here is derived from an EMBL/GenBank/DDBJ whole genome shotgun (WGS) entry which is preliminary data.</text>
</comment>
<sequence>MPAAQTSLFSKPKRSRLYGAGLCILLTLGPLLWWLLLKPTGMGVVLVGKTWRLDIEIEKLLEEGESSWCDELPAEARNISRRLLVDPSGARPEPTEHCRFSRPQWRTMRMARAEGAAPTPPHWPEARLNGLPADQLGAERTGKPEAFYELQLQNEAGQSWTCRLPLAEWQAHKLGARYRLRVDRFGVADCASLPRPS</sequence>
<accession>A0ABT2Y9R5</accession>
<proteinExistence type="predicted"/>
<evidence type="ECO:0000256" key="1">
    <source>
        <dbReference type="SAM" id="Phobius"/>
    </source>
</evidence>
<name>A0ABT2Y9R5_9BURK</name>
<dbReference type="Proteomes" id="UP001209701">
    <property type="component" value="Unassembled WGS sequence"/>
</dbReference>
<organism evidence="2 3">
    <name type="scientific">Roseateles oligotrophus</name>
    <dbReference type="NCBI Taxonomy" id="1769250"/>
    <lineage>
        <taxon>Bacteria</taxon>
        <taxon>Pseudomonadati</taxon>
        <taxon>Pseudomonadota</taxon>
        <taxon>Betaproteobacteria</taxon>
        <taxon>Burkholderiales</taxon>
        <taxon>Sphaerotilaceae</taxon>
        <taxon>Roseateles</taxon>
    </lineage>
</organism>
<gene>
    <name evidence="2" type="ORF">LNV07_02850</name>
</gene>
<dbReference type="RefSeq" id="WP_263569641.1">
    <property type="nucleotide sequence ID" value="NZ_JAJIRN010000001.1"/>
</dbReference>
<keyword evidence="1" id="KW-1133">Transmembrane helix</keyword>
<dbReference type="EMBL" id="JAJIRN010000001">
    <property type="protein sequence ID" value="MCV2367033.1"/>
    <property type="molecule type" value="Genomic_DNA"/>
</dbReference>
<feature type="transmembrane region" description="Helical" evidence="1">
    <location>
        <begin position="17"/>
        <end position="36"/>
    </location>
</feature>
<protein>
    <submittedName>
        <fullName evidence="2">Uncharacterized protein</fullName>
    </submittedName>
</protein>
<reference evidence="2 3" key="1">
    <citation type="submission" date="2021-11" db="EMBL/GenBank/DDBJ databases">
        <authorList>
            <person name="Liang Q."/>
            <person name="Mou H."/>
            <person name="Liu Z."/>
        </authorList>
    </citation>
    <scope>NUCLEOTIDE SEQUENCE [LARGE SCALE GENOMIC DNA]</scope>
    <source>
        <strain evidence="2 3">CHU3</strain>
    </source>
</reference>
<evidence type="ECO:0000313" key="3">
    <source>
        <dbReference type="Proteomes" id="UP001209701"/>
    </source>
</evidence>
<keyword evidence="1" id="KW-0812">Transmembrane</keyword>
<keyword evidence="3" id="KW-1185">Reference proteome</keyword>
<evidence type="ECO:0000313" key="2">
    <source>
        <dbReference type="EMBL" id="MCV2367033.1"/>
    </source>
</evidence>